<dbReference type="InterPro" id="IPR004413">
    <property type="entry name" value="GatB"/>
</dbReference>
<accession>A0A9D9DKP2</accession>
<evidence type="ECO:0000256" key="8">
    <source>
        <dbReference type="ARBA" id="ARBA00047380"/>
    </source>
</evidence>
<dbReference type="NCBIfam" id="NF004014">
    <property type="entry name" value="PRK05477.1-4"/>
    <property type="match status" value="1"/>
</dbReference>
<keyword evidence="5" id="KW-0067">ATP-binding</keyword>
<dbReference type="EMBL" id="JADIMY010000106">
    <property type="protein sequence ID" value="MBO8427930.1"/>
    <property type="molecule type" value="Genomic_DNA"/>
</dbReference>
<keyword evidence="3" id="KW-0436">Ligase</keyword>
<dbReference type="Gene3D" id="1.10.150.380">
    <property type="entry name" value="GatB domain, N-terminal subdomain"/>
    <property type="match status" value="1"/>
</dbReference>
<evidence type="ECO:0000313" key="12">
    <source>
        <dbReference type="EMBL" id="MBO8427930.1"/>
    </source>
</evidence>
<dbReference type="GO" id="GO:0070681">
    <property type="term" value="P:glutaminyl-tRNAGln biosynthesis via transamidation"/>
    <property type="evidence" value="ECO:0007669"/>
    <property type="project" value="TreeGrafter"/>
</dbReference>
<dbReference type="InterPro" id="IPR018027">
    <property type="entry name" value="Asn/Gln_amidotransferase"/>
</dbReference>
<dbReference type="InterPro" id="IPR042114">
    <property type="entry name" value="GatB_C_1"/>
</dbReference>
<dbReference type="SUPFAM" id="SSF55931">
    <property type="entry name" value="Glutamine synthetase/guanido kinase"/>
    <property type="match status" value="1"/>
</dbReference>
<keyword evidence="6" id="KW-0648">Protein biosynthesis</keyword>
<evidence type="ECO:0000256" key="6">
    <source>
        <dbReference type="ARBA" id="ARBA00022917"/>
    </source>
</evidence>
<dbReference type="AlphaFoldDB" id="A0A9D9DKP2"/>
<dbReference type="PROSITE" id="PS01234">
    <property type="entry name" value="GATB"/>
    <property type="match status" value="1"/>
</dbReference>
<dbReference type="InterPro" id="IPR003789">
    <property type="entry name" value="Asn/Gln_tRNA_amidoTrase-B-like"/>
</dbReference>
<comment type="function">
    <text evidence="7">Allows the formation of correctly charged Asn-tRNA(Asn) or Gln-tRNA(Gln) through the transamidation of misacylated Asp-tRNA(Asn) or Glu-tRNA(Gln) in organisms which lack either or both of asparaginyl-tRNA or glutaminyl-tRNA synthetases. The reaction takes place in the presence of glutamine and ATP through an activated phospho-Asp-tRNA(Asn) or phospho-Glu-tRNA(Gln).</text>
</comment>
<evidence type="ECO:0000256" key="9">
    <source>
        <dbReference type="ARBA" id="ARBA00047913"/>
    </source>
</evidence>
<dbReference type="NCBIfam" id="TIGR00133">
    <property type="entry name" value="gatB"/>
    <property type="match status" value="1"/>
</dbReference>
<evidence type="ECO:0000256" key="7">
    <source>
        <dbReference type="ARBA" id="ARBA00024799"/>
    </source>
</evidence>
<keyword evidence="4" id="KW-0547">Nucleotide-binding</keyword>
<dbReference type="Pfam" id="PF02637">
    <property type="entry name" value="GatB_Yqey"/>
    <property type="match status" value="1"/>
</dbReference>
<sequence length="397" mass="45695">MNFEAIIGLEIHVEMKTKSKMFSTAPINFNDEPNTDVALLDMAFPGTMPVVNKEAVRKAIQMCNALHMEIDHELWFDRKNYFYSDLPKGYQITQQARPIGKNGYLEIEIDGKKEKIGIERLHMEEDTCKQLHFSDYTLLDYNRAGIPLIEIVSLPVMHTGLEAKKYVEKIREFVTYSDVSDGKMEEGSLRCDVNISLRPYGTNKLGTKVEIKNLNSIANIEKAIDYEIIRQSKILLLGGDIAQETRRFDEAKKETVLMRVKTDAVDYKYFTEPNILPIFISDEFINQAITDCPELYDHKLERFINDYKLDKVDAEILLNNVSFADFFEKTAGFSNKYVAIAKFLISDVLGYLNKNNLDISDFKVEPKYIAELIELLQSKEINSSQGKKIFDELIKQN</sequence>
<evidence type="ECO:0000256" key="1">
    <source>
        <dbReference type="ARBA" id="ARBA00005306"/>
    </source>
</evidence>
<comment type="caution">
    <text evidence="12">The sequence shown here is derived from an EMBL/GenBank/DDBJ whole genome shotgun (WGS) entry which is preliminary data.</text>
</comment>
<dbReference type="GO" id="GO:0006412">
    <property type="term" value="P:translation"/>
    <property type="evidence" value="ECO:0007669"/>
    <property type="project" value="UniProtKB-KW"/>
</dbReference>
<dbReference type="Pfam" id="PF02934">
    <property type="entry name" value="GatB_N"/>
    <property type="match status" value="1"/>
</dbReference>
<dbReference type="InterPro" id="IPR014746">
    <property type="entry name" value="Gln_synth/guanido_kin_cat_dom"/>
</dbReference>
<dbReference type="GO" id="GO:0050567">
    <property type="term" value="F:glutaminyl-tRNA synthase (glutamine-hydrolyzing) activity"/>
    <property type="evidence" value="ECO:0007669"/>
    <property type="project" value="TreeGrafter"/>
</dbReference>
<feature type="domain" description="Asn/Gln amidotransferase" evidence="10">
    <location>
        <begin position="325"/>
        <end position="396"/>
    </location>
</feature>
<comment type="subunit">
    <text evidence="2">Heterotrimer of A, B and C subunits.</text>
</comment>
<dbReference type="SUPFAM" id="SSF89095">
    <property type="entry name" value="GatB/YqeY motif"/>
    <property type="match status" value="1"/>
</dbReference>
<feature type="non-terminal residue" evidence="12">
    <location>
        <position position="397"/>
    </location>
</feature>
<comment type="catalytic activity">
    <reaction evidence="8">
        <text>L-aspartyl-tRNA(Asn) + L-glutamine + ATP + H2O = L-asparaginyl-tRNA(Asn) + L-glutamate + ADP + phosphate + 2 H(+)</text>
        <dbReference type="Rhea" id="RHEA:14513"/>
        <dbReference type="Rhea" id="RHEA-COMP:9674"/>
        <dbReference type="Rhea" id="RHEA-COMP:9677"/>
        <dbReference type="ChEBI" id="CHEBI:15377"/>
        <dbReference type="ChEBI" id="CHEBI:15378"/>
        <dbReference type="ChEBI" id="CHEBI:29985"/>
        <dbReference type="ChEBI" id="CHEBI:30616"/>
        <dbReference type="ChEBI" id="CHEBI:43474"/>
        <dbReference type="ChEBI" id="CHEBI:58359"/>
        <dbReference type="ChEBI" id="CHEBI:78515"/>
        <dbReference type="ChEBI" id="CHEBI:78516"/>
        <dbReference type="ChEBI" id="CHEBI:456216"/>
    </reaction>
</comment>
<gene>
    <name evidence="12" type="primary">gatB</name>
    <name evidence="12" type="ORF">IAC58_05265</name>
</gene>
<dbReference type="Proteomes" id="UP000823613">
    <property type="component" value="Unassembled WGS sequence"/>
</dbReference>
<dbReference type="InterPro" id="IPR006075">
    <property type="entry name" value="Asn/Gln-tRNA_Trfase_suB/E_cat"/>
</dbReference>
<evidence type="ECO:0000256" key="5">
    <source>
        <dbReference type="ARBA" id="ARBA00022840"/>
    </source>
</evidence>
<evidence type="ECO:0000256" key="4">
    <source>
        <dbReference type="ARBA" id="ARBA00022741"/>
    </source>
</evidence>
<dbReference type="PANTHER" id="PTHR11659">
    <property type="entry name" value="GLUTAMYL-TRNA GLN AMIDOTRANSFERASE SUBUNIT B MITOCHONDRIAL AND PROKARYOTIC PET112-RELATED"/>
    <property type="match status" value="1"/>
</dbReference>
<comment type="similarity">
    <text evidence="1">Belongs to the GatB/GatE family. GatB subfamily.</text>
</comment>
<name>A0A9D9DKP2_9BACL</name>
<dbReference type="GO" id="GO:0005524">
    <property type="term" value="F:ATP binding"/>
    <property type="evidence" value="ECO:0007669"/>
    <property type="project" value="UniProtKB-KW"/>
</dbReference>
<protein>
    <submittedName>
        <fullName evidence="12">Asp-tRNA(Asn)/Glu-tRNA(Gln) amidotransferase subunit GatB</fullName>
    </submittedName>
</protein>
<comment type="catalytic activity">
    <reaction evidence="9">
        <text>L-glutamyl-tRNA(Gln) + L-glutamine + ATP + H2O = L-glutaminyl-tRNA(Gln) + L-glutamate + ADP + phosphate + H(+)</text>
        <dbReference type="Rhea" id="RHEA:17521"/>
        <dbReference type="Rhea" id="RHEA-COMP:9681"/>
        <dbReference type="Rhea" id="RHEA-COMP:9684"/>
        <dbReference type="ChEBI" id="CHEBI:15377"/>
        <dbReference type="ChEBI" id="CHEBI:15378"/>
        <dbReference type="ChEBI" id="CHEBI:29985"/>
        <dbReference type="ChEBI" id="CHEBI:30616"/>
        <dbReference type="ChEBI" id="CHEBI:43474"/>
        <dbReference type="ChEBI" id="CHEBI:58359"/>
        <dbReference type="ChEBI" id="CHEBI:78520"/>
        <dbReference type="ChEBI" id="CHEBI:78521"/>
        <dbReference type="ChEBI" id="CHEBI:456216"/>
    </reaction>
</comment>
<organism evidence="12 13">
    <name type="scientific">Candidatus Onthovivens merdipullorum</name>
    <dbReference type="NCBI Taxonomy" id="2840889"/>
    <lineage>
        <taxon>Bacteria</taxon>
        <taxon>Bacillati</taxon>
        <taxon>Bacillota</taxon>
        <taxon>Bacilli</taxon>
        <taxon>Bacillales</taxon>
        <taxon>Candidatus Onthovivens</taxon>
    </lineage>
</organism>
<proteinExistence type="inferred from homology"/>
<dbReference type="PANTHER" id="PTHR11659:SF0">
    <property type="entry name" value="GLUTAMYL-TRNA(GLN) AMIDOTRANSFERASE SUBUNIT B, MITOCHONDRIAL"/>
    <property type="match status" value="1"/>
</dbReference>
<reference evidence="12" key="1">
    <citation type="submission" date="2020-10" db="EMBL/GenBank/DDBJ databases">
        <authorList>
            <person name="Gilroy R."/>
        </authorList>
    </citation>
    <scope>NUCLEOTIDE SEQUENCE</scope>
    <source>
        <strain evidence="12">11159</strain>
    </source>
</reference>
<dbReference type="InterPro" id="IPR017959">
    <property type="entry name" value="Asn/Gln-tRNA_amidoTrfase_suB/E"/>
</dbReference>
<evidence type="ECO:0000256" key="3">
    <source>
        <dbReference type="ARBA" id="ARBA00022598"/>
    </source>
</evidence>
<evidence type="ECO:0000259" key="10">
    <source>
        <dbReference type="Pfam" id="PF02637"/>
    </source>
</evidence>
<evidence type="ECO:0000256" key="2">
    <source>
        <dbReference type="ARBA" id="ARBA00011123"/>
    </source>
</evidence>
<reference evidence="12" key="2">
    <citation type="journal article" date="2021" name="PeerJ">
        <title>Extensive microbial diversity within the chicken gut microbiome revealed by metagenomics and culture.</title>
        <authorList>
            <person name="Gilroy R."/>
            <person name="Ravi A."/>
            <person name="Getino M."/>
            <person name="Pursley I."/>
            <person name="Horton D.L."/>
            <person name="Alikhan N.F."/>
            <person name="Baker D."/>
            <person name="Gharbi K."/>
            <person name="Hall N."/>
            <person name="Watson M."/>
            <person name="Adriaenssens E.M."/>
            <person name="Foster-Nyarko E."/>
            <person name="Jarju S."/>
            <person name="Secka A."/>
            <person name="Antonio M."/>
            <person name="Oren A."/>
            <person name="Chaudhuri R.R."/>
            <person name="La Ragione R."/>
            <person name="Hildebrand F."/>
            <person name="Pallen M.J."/>
        </authorList>
    </citation>
    <scope>NUCLEOTIDE SEQUENCE</scope>
    <source>
        <strain evidence="12">11159</strain>
    </source>
</reference>
<dbReference type="HAMAP" id="MF_00121">
    <property type="entry name" value="GatB"/>
    <property type="match status" value="1"/>
</dbReference>
<feature type="domain" description="Aspartyl/Glutamyl-tRNA(Gln) amidotransferase subunit B/E catalytic" evidence="11">
    <location>
        <begin position="6"/>
        <end position="285"/>
    </location>
</feature>
<dbReference type="NCBIfam" id="NF004012">
    <property type="entry name" value="PRK05477.1-2"/>
    <property type="match status" value="1"/>
</dbReference>
<evidence type="ECO:0000313" key="13">
    <source>
        <dbReference type="Proteomes" id="UP000823613"/>
    </source>
</evidence>
<evidence type="ECO:0000259" key="11">
    <source>
        <dbReference type="Pfam" id="PF02934"/>
    </source>
</evidence>
<dbReference type="InterPro" id="IPR017958">
    <property type="entry name" value="Gln-tRNA_amidoTrfase_suB_CS"/>
</dbReference>